<name>A0A4S8JQL2_MUSBA</name>
<keyword evidence="1" id="KW-0732">Signal</keyword>
<dbReference type="Proteomes" id="UP000317650">
    <property type="component" value="Chromosome 1"/>
</dbReference>
<protein>
    <submittedName>
        <fullName evidence="2">Uncharacterized protein</fullName>
    </submittedName>
</protein>
<reference evidence="2 3" key="1">
    <citation type="journal article" date="2019" name="Nat. Plants">
        <title>Genome sequencing of Musa balbisiana reveals subgenome evolution and function divergence in polyploid bananas.</title>
        <authorList>
            <person name="Yao X."/>
        </authorList>
    </citation>
    <scope>NUCLEOTIDE SEQUENCE [LARGE SCALE GENOMIC DNA]</scope>
    <source>
        <strain evidence="3">cv. DH-PKW</strain>
        <tissue evidence="2">Leaves</tissue>
    </source>
</reference>
<dbReference type="EMBL" id="PYDT01000004">
    <property type="protein sequence ID" value="THU64174.1"/>
    <property type="molecule type" value="Genomic_DNA"/>
</dbReference>
<organism evidence="2 3">
    <name type="scientific">Musa balbisiana</name>
    <name type="common">Banana</name>
    <dbReference type="NCBI Taxonomy" id="52838"/>
    <lineage>
        <taxon>Eukaryota</taxon>
        <taxon>Viridiplantae</taxon>
        <taxon>Streptophyta</taxon>
        <taxon>Embryophyta</taxon>
        <taxon>Tracheophyta</taxon>
        <taxon>Spermatophyta</taxon>
        <taxon>Magnoliopsida</taxon>
        <taxon>Liliopsida</taxon>
        <taxon>Zingiberales</taxon>
        <taxon>Musaceae</taxon>
        <taxon>Musa</taxon>
    </lineage>
</organism>
<proteinExistence type="predicted"/>
<feature type="signal peptide" evidence="1">
    <location>
        <begin position="1"/>
        <end position="20"/>
    </location>
</feature>
<gene>
    <name evidence="2" type="ORF">C4D60_Mb01t23690</name>
</gene>
<dbReference type="AlphaFoldDB" id="A0A4S8JQL2"/>
<feature type="chain" id="PRO_5020851309" evidence="1">
    <location>
        <begin position="21"/>
        <end position="132"/>
    </location>
</feature>
<keyword evidence="3" id="KW-1185">Reference proteome</keyword>
<evidence type="ECO:0000313" key="2">
    <source>
        <dbReference type="EMBL" id="THU64174.1"/>
    </source>
</evidence>
<evidence type="ECO:0000256" key="1">
    <source>
        <dbReference type="SAM" id="SignalP"/>
    </source>
</evidence>
<comment type="caution">
    <text evidence="2">The sequence shown here is derived from an EMBL/GenBank/DDBJ whole genome shotgun (WGS) entry which is preliminary data.</text>
</comment>
<sequence>MCIKLTIPSVLVATLSGSLGAGREPISRGSAAGFRRCRRLIRSALPPALAGLLPHLHQVNSRILGEKGKLAIGLGSSIEPCSLGHAATWAYTKNKLSLLLSADSIYIGIEVIIRRPIQGSLVLLNLLRHHGM</sequence>
<evidence type="ECO:0000313" key="3">
    <source>
        <dbReference type="Proteomes" id="UP000317650"/>
    </source>
</evidence>
<accession>A0A4S8JQL2</accession>